<dbReference type="Proteomes" id="UP001470230">
    <property type="component" value="Unassembled WGS sequence"/>
</dbReference>
<organism evidence="2 3">
    <name type="scientific">Tritrichomonas musculus</name>
    <dbReference type="NCBI Taxonomy" id="1915356"/>
    <lineage>
        <taxon>Eukaryota</taxon>
        <taxon>Metamonada</taxon>
        <taxon>Parabasalia</taxon>
        <taxon>Tritrichomonadida</taxon>
        <taxon>Tritrichomonadidae</taxon>
        <taxon>Tritrichomonas</taxon>
    </lineage>
</organism>
<accession>A0ABR2GRN9</accession>
<keyword evidence="1" id="KW-0472">Membrane</keyword>
<reference evidence="2 3" key="1">
    <citation type="submission" date="2024-04" db="EMBL/GenBank/DDBJ databases">
        <title>Tritrichomonas musculus Genome.</title>
        <authorList>
            <person name="Alves-Ferreira E."/>
            <person name="Grigg M."/>
            <person name="Lorenzi H."/>
            <person name="Galac M."/>
        </authorList>
    </citation>
    <scope>NUCLEOTIDE SEQUENCE [LARGE SCALE GENOMIC DNA]</scope>
    <source>
        <strain evidence="2 3">EAF2021</strain>
    </source>
</reference>
<feature type="transmembrane region" description="Helical" evidence="1">
    <location>
        <begin position="278"/>
        <end position="301"/>
    </location>
</feature>
<keyword evidence="3" id="KW-1185">Reference proteome</keyword>
<proteinExistence type="predicted"/>
<evidence type="ECO:0000313" key="3">
    <source>
        <dbReference type="Proteomes" id="UP001470230"/>
    </source>
</evidence>
<evidence type="ECO:0000256" key="1">
    <source>
        <dbReference type="SAM" id="Phobius"/>
    </source>
</evidence>
<evidence type="ECO:0008006" key="4">
    <source>
        <dbReference type="Google" id="ProtNLM"/>
    </source>
</evidence>
<evidence type="ECO:0000313" key="2">
    <source>
        <dbReference type="EMBL" id="KAK8836608.1"/>
    </source>
</evidence>
<comment type="caution">
    <text evidence="2">The sequence shown here is derived from an EMBL/GenBank/DDBJ whole genome shotgun (WGS) entry which is preliminary data.</text>
</comment>
<keyword evidence="1" id="KW-0812">Transmembrane</keyword>
<gene>
    <name evidence="2" type="ORF">M9Y10_037542</name>
</gene>
<name>A0ABR2GRN9_9EUKA</name>
<dbReference type="EMBL" id="JAPFFF010000064">
    <property type="protein sequence ID" value="KAK8836608.1"/>
    <property type="molecule type" value="Genomic_DNA"/>
</dbReference>
<sequence length="371" mass="43295">MDIFIFVFIKLSFSFDSKIIKDDNFPKQADYEKKSQNLQYSEQGFYNISISEKDTLNIFFKGRKQRLFFLIPYSPNFNIQNVSIDGTLVSIYPQPIGLSIEGTDNATLTFWSKIDSYQHQINFWIIPSELCSNSSTFVYGSNIIELHFRNTELCVFSPIFDSNNQKFTIELGVPFDESNHHASIYTKDFVKPYATYYDNDIHSTTVKTGNFVKFNLNQNDEKNHYSIFYRRRTKSIGSPYHQNVCEADSITRCTSDGCLLDIVDFVSVECNQYDFENIIVVLVIVSLFLVIVMILLIYFCLRRNKKKKDLGNLDNNPLNSENEIYTQSPVPEVIYPAQHPDTMNNYLYYNNDQQQMYLQQSNNPQQHPYNS</sequence>
<keyword evidence="1" id="KW-1133">Transmembrane helix</keyword>
<protein>
    <recommendedName>
        <fullName evidence="4">Transmembrane protein</fullName>
    </recommendedName>
</protein>